<keyword evidence="2 5" id="KW-0812">Transmembrane</keyword>
<feature type="transmembrane region" description="Helical" evidence="5">
    <location>
        <begin position="56"/>
        <end position="76"/>
    </location>
</feature>
<organism evidence="6 7">
    <name type="scientific">Dongia sedimenti</name>
    <dbReference type="NCBI Taxonomy" id="3064282"/>
    <lineage>
        <taxon>Bacteria</taxon>
        <taxon>Pseudomonadati</taxon>
        <taxon>Pseudomonadota</taxon>
        <taxon>Alphaproteobacteria</taxon>
        <taxon>Rhodospirillales</taxon>
        <taxon>Dongiaceae</taxon>
        <taxon>Dongia</taxon>
    </lineage>
</organism>
<gene>
    <name evidence="6" type="ORF">Q8A70_24655</name>
</gene>
<keyword evidence="1" id="KW-1003">Cell membrane</keyword>
<evidence type="ECO:0000313" key="6">
    <source>
        <dbReference type="EMBL" id="MDQ7250901.1"/>
    </source>
</evidence>
<dbReference type="Pfam" id="PF10755">
    <property type="entry name" value="DUF2585"/>
    <property type="match status" value="1"/>
</dbReference>
<sequence>MTRYLNRWQLGIPILLALQIIVLLAMGRPAICTCGTIRFWENSPLSPETSQQLFDWYTFSHLVHGFLFYGAIRLIFRRRITVWQALLIAMGVEIGWEILENTPWVIEAYRQQALAQGYVGDSTINSVFDTFSMMAGFAVARFIPVWVSIVLVLLLEFSAAYAIHDNLTLNVLNFIHPIDAITQWQSEIQPAP</sequence>
<keyword evidence="4 5" id="KW-0472">Membrane</keyword>
<evidence type="ECO:0000256" key="1">
    <source>
        <dbReference type="ARBA" id="ARBA00022475"/>
    </source>
</evidence>
<proteinExistence type="predicted"/>
<name>A0ABU0YV93_9PROT</name>
<evidence type="ECO:0000256" key="2">
    <source>
        <dbReference type="ARBA" id="ARBA00022692"/>
    </source>
</evidence>
<dbReference type="Proteomes" id="UP001230156">
    <property type="component" value="Unassembled WGS sequence"/>
</dbReference>
<evidence type="ECO:0000313" key="7">
    <source>
        <dbReference type="Proteomes" id="UP001230156"/>
    </source>
</evidence>
<keyword evidence="7" id="KW-1185">Reference proteome</keyword>
<reference evidence="7" key="1">
    <citation type="submission" date="2023-08" db="EMBL/GenBank/DDBJ databases">
        <title>Rhodospirillaceae gen. nov., a novel taxon isolated from the Yangtze River Yuezi River estuary sludge.</title>
        <authorList>
            <person name="Ruan L."/>
        </authorList>
    </citation>
    <scope>NUCLEOTIDE SEQUENCE [LARGE SCALE GENOMIC DNA]</scope>
    <source>
        <strain evidence="7">R-7</strain>
    </source>
</reference>
<dbReference type="EMBL" id="JAUYVI010000008">
    <property type="protein sequence ID" value="MDQ7250901.1"/>
    <property type="molecule type" value="Genomic_DNA"/>
</dbReference>
<feature type="transmembrane region" description="Helical" evidence="5">
    <location>
        <begin position="142"/>
        <end position="163"/>
    </location>
</feature>
<evidence type="ECO:0000256" key="3">
    <source>
        <dbReference type="ARBA" id="ARBA00022989"/>
    </source>
</evidence>
<dbReference type="InterPro" id="IPR019691">
    <property type="entry name" value="DUF2585"/>
</dbReference>
<accession>A0ABU0YV93</accession>
<protein>
    <submittedName>
        <fullName evidence="6">DUF2585 family protein</fullName>
    </submittedName>
</protein>
<keyword evidence="3 5" id="KW-1133">Transmembrane helix</keyword>
<evidence type="ECO:0000256" key="5">
    <source>
        <dbReference type="SAM" id="Phobius"/>
    </source>
</evidence>
<dbReference type="RefSeq" id="WP_379960736.1">
    <property type="nucleotide sequence ID" value="NZ_JAUYVI010000008.1"/>
</dbReference>
<evidence type="ECO:0000256" key="4">
    <source>
        <dbReference type="ARBA" id="ARBA00023136"/>
    </source>
</evidence>
<comment type="caution">
    <text evidence="6">The sequence shown here is derived from an EMBL/GenBank/DDBJ whole genome shotgun (WGS) entry which is preliminary data.</text>
</comment>